<dbReference type="PANTHER" id="PTHR11963:SF23">
    <property type="entry name" value="CYTOSOL AMINOPEPTIDASE"/>
    <property type="match status" value="1"/>
</dbReference>
<dbReference type="InterPro" id="IPR000819">
    <property type="entry name" value="Peptidase_M17_C"/>
</dbReference>
<keyword evidence="8" id="KW-0963">Cytoplasm</keyword>
<feature type="binding site" evidence="8">
    <location>
        <position position="280"/>
    </location>
    <ligand>
        <name>Mn(2+)</name>
        <dbReference type="ChEBI" id="CHEBI:29035"/>
        <label>2</label>
    </ligand>
</feature>
<evidence type="ECO:0000256" key="2">
    <source>
        <dbReference type="ARBA" id="ARBA00000967"/>
    </source>
</evidence>
<evidence type="ECO:0000256" key="7">
    <source>
        <dbReference type="ARBA" id="ARBA00049972"/>
    </source>
</evidence>
<dbReference type="PROSITE" id="PS00631">
    <property type="entry name" value="CYTOSOL_AP"/>
    <property type="match status" value="1"/>
</dbReference>
<feature type="active site" evidence="8">
    <location>
        <position position="343"/>
    </location>
</feature>
<keyword evidence="4 8" id="KW-0031">Aminopeptidase</keyword>
<evidence type="ECO:0000256" key="6">
    <source>
        <dbReference type="ARBA" id="ARBA00022801"/>
    </source>
</evidence>
<organism evidence="10 11">
    <name type="scientific">Sulfobacillus thermosulfidooxidans (strain DSM 9293 / VKM B-1269 / AT-1)</name>
    <dbReference type="NCBI Taxonomy" id="929705"/>
    <lineage>
        <taxon>Bacteria</taxon>
        <taxon>Bacillati</taxon>
        <taxon>Bacillota</taxon>
        <taxon>Clostridia</taxon>
        <taxon>Eubacteriales</taxon>
        <taxon>Clostridiales Family XVII. Incertae Sedis</taxon>
        <taxon>Sulfobacillus</taxon>
    </lineage>
</organism>
<dbReference type="EMBL" id="FWWY01000001">
    <property type="protein sequence ID" value="SMC07111.1"/>
    <property type="molecule type" value="Genomic_DNA"/>
</dbReference>
<feature type="binding site" evidence="8">
    <location>
        <position position="257"/>
    </location>
    <ligand>
        <name>Mn(2+)</name>
        <dbReference type="ChEBI" id="CHEBI:29035"/>
        <label>2</label>
    </ligand>
</feature>
<dbReference type="OrthoDB" id="9809354at2"/>
<dbReference type="InterPro" id="IPR008283">
    <property type="entry name" value="Peptidase_M17_N"/>
</dbReference>
<keyword evidence="11" id="KW-1185">Reference proteome</keyword>
<dbReference type="Pfam" id="PF00883">
    <property type="entry name" value="Peptidase_M17"/>
    <property type="match status" value="1"/>
</dbReference>
<dbReference type="GO" id="GO:0070006">
    <property type="term" value="F:metalloaminopeptidase activity"/>
    <property type="evidence" value="ECO:0007669"/>
    <property type="project" value="InterPro"/>
</dbReference>
<keyword evidence="8" id="KW-0464">Manganese</keyword>
<evidence type="ECO:0000256" key="4">
    <source>
        <dbReference type="ARBA" id="ARBA00022438"/>
    </source>
</evidence>
<dbReference type="SUPFAM" id="SSF52949">
    <property type="entry name" value="Macro domain-like"/>
    <property type="match status" value="1"/>
</dbReference>
<dbReference type="NCBIfam" id="NF002073">
    <property type="entry name" value="PRK00913.1-2"/>
    <property type="match status" value="1"/>
</dbReference>
<comment type="function">
    <text evidence="7 8">Presumably involved in the processing and regular turnover of intracellular proteins. Catalyzes the removal of unsubstituted N-terminal amino acids from various peptides.</text>
</comment>
<dbReference type="RefSeq" id="WP_020374867.1">
    <property type="nucleotide sequence ID" value="NZ_FWWY01000001.1"/>
</dbReference>
<evidence type="ECO:0000256" key="5">
    <source>
        <dbReference type="ARBA" id="ARBA00022670"/>
    </source>
</evidence>
<feature type="binding site" evidence="8">
    <location>
        <position position="341"/>
    </location>
    <ligand>
        <name>Mn(2+)</name>
        <dbReference type="ChEBI" id="CHEBI:29035"/>
        <label>1</label>
    </ligand>
</feature>
<dbReference type="GO" id="GO:0030145">
    <property type="term" value="F:manganese ion binding"/>
    <property type="evidence" value="ECO:0007669"/>
    <property type="project" value="UniProtKB-UniRule"/>
</dbReference>
<dbReference type="AlphaFoldDB" id="A0A1W1WLD5"/>
<comment type="catalytic activity">
    <reaction evidence="1 8">
        <text>Release of an N-terminal amino acid, Xaa-|-Yaa-, in which Xaa is preferably Leu, but may be other amino acids including Pro although not Arg or Lys, and Yaa may be Pro. Amino acid amides and methyl esters are also readily hydrolyzed, but rates on arylamides are exceedingly low.</text>
        <dbReference type="EC" id="3.4.11.1"/>
    </reaction>
</comment>
<dbReference type="Gene3D" id="3.40.630.10">
    <property type="entry name" value="Zn peptidases"/>
    <property type="match status" value="1"/>
</dbReference>
<evidence type="ECO:0000313" key="10">
    <source>
        <dbReference type="EMBL" id="SMC07111.1"/>
    </source>
</evidence>
<feature type="active site" evidence="8">
    <location>
        <position position="269"/>
    </location>
</feature>
<evidence type="ECO:0000259" key="9">
    <source>
        <dbReference type="PROSITE" id="PS00631"/>
    </source>
</evidence>
<evidence type="ECO:0000256" key="8">
    <source>
        <dbReference type="HAMAP-Rule" id="MF_00181"/>
    </source>
</evidence>
<comment type="similarity">
    <text evidence="3 8">Belongs to the peptidase M17 family.</text>
</comment>
<evidence type="ECO:0000313" key="11">
    <source>
        <dbReference type="Proteomes" id="UP000192660"/>
    </source>
</evidence>
<dbReference type="GO" id="GO:0006508">
    <property type="term" value="P:proteolysis"/>
    <property type="evidence" value="ECO:0007669"/>
    <property type="project" value="UniProtKB-KW"/>
</dbReference>
<accession>A0A1W1WLD5</accession>
<comment type="cofactor">
    <cofactor evidence="8">
        <name>Mn(2+)</name>
        <dbReference type="ChEBI" id="CHEBI:29035"/>
    </cofactor>
    <text evidence="8">Binds 2 manganese ions per subunit.</text>
</comment>
<dbReference type="InterPro" id="IPR043472">
    <property type="entry name" value="Macro_dom-like"/>
</dbReference>
<dbReference type="SUPFAM" id="SSF53187">
    <property type="entry name" value="Zn-dependent exopeptidases"/>
    <property type="match status" value="1"/>
</dbReference>
<dbReference type="Pfam" id="PF02789">
    <property type="entry name" value="Peptidase_M17_N"/>
    <property type="match status" value="1"/>
</dbReference>
<keyword evidence="8" id="KW-0479">Metal-binding</keyword>
<dbReference type="PRINTS" id="PR00481">
    <property type="entry name" value="LAMNOPPTDASE"/>
</dbReference>
<dbReference type="NCBIfam" id="NF002074">
    <property type="entry name" value="PRK00913.1-4"/>
    <property type="match status" value="1"/>
</dbReference>
<comment type="catalytic activity">
    <reaction evidence="2 8">
        <text>Release of an N-terminal amino acid, preferentially leucine, but not glutamic or aspartic acids.</text>
        <dbReference type="EC" id="3.4.11.10"/>
    </reaction>
</comment>
<dbReference type="NCBIfam" id="NF002083">
    <property type="entry name" value="PRK00913.3-5"/>
    <property type="match status" value="1"/>
</dbReference>
<dbReference type="CDD" id="cd00433">
    <property type="entry name" value="Peptidase_M17"/>
    <property type="match status" value="1"/>
</dbReference>
<dbReference type="GO" id="GO:0005737">
    <property type="term" value="C:cytoplasm"/>
    <property type="evidence" value="ECO:0007669"/>
    <property type="project" value="UniProtKB-SubCell"/>
</dbReference>
<evidence type="ECO:0000256" key="1">
    <source>
        <dbReference type="ARBA" id="ARBA00000135"/>
    </source>
</evidence>
<name>A0A1W1WLD5_SULTA</name>
<feature type="domain" description="Cytosol aminopeptidase" evidence="9">
    <location>
        <begin position="337"/>
        <end position="344"/>
    </location>
</feature>
<sequence>MKVQLKVDDRFKVPAELVAVGVYENENGTDREHMPEAYQTLLSDAMARGEFEGKLLQTLTALPVPGVLTRRVVFIGLGKQSELTANVVRKVFGQLAQISEKMKVQSVAAALPQGSFSEKDAALAATEGWVLGSWKFAGYHQEPVDRHVADLYLTNIGHVESAQEGVDVGLVVANAQNYTRDLGFRPSNKLYPELLAEEAVDAGRRHGFSVEVFDEMRLKELGMEALLGVGQGSVYPPRLVLMRYDAHADKTLALVGKGITFDSGGISLKPSAGMEDMKYDMLGAAAVLGAMCAIAETKPSVNVIGLMAIAQNMPSGSAYKPGDVVRAFNGKTIEITNTDAEGRVALSDAVSYAAHLRPNWIVETSTLTGAVLVVLGHEATGLVADDDKLAEQVIEAGDKVGERIWRLPIYPEYKELYKSKVADIKNSPGRDAGTITGGMIIREFAGGIPFAHLDIAGTAWTKEGPLNAVDGATGVMVRTFVELAHMLA</sequence>
<dbReference type="Gene3D" id="3.40.220.10">
    <property type="entry name" value="Leucine Aminopeptidase, subunit E, domain 1"/>
    <property type="match status" value="1"/>
</dbReference>
<feature type="binding site" evidence="8">
    <location>
        <position position="341"/>
    </location>
    <ligand>
        <name>Mn(2+)</name>
        <dbReference type="ChEBI" id="CHEBI:29035"/>
        <label>2</label>
    </ligand>
</feature>
<feature type="binding site" evidence="8">
    <location>
        <position position="262"/>
    </location>
    <ligand>
        <name>Mn(2+)</name>
        <dbReference type="ChEBI" id="CHEBI:29035"/>
        <label>1</label>
    </ligand>
</feature>
<dbReference type="HAMAP" id="MF_00181">
    <property type="entry name" value="Cytosol_peptidase_M17"/>
    <property type="match status" value="1"/>
</dbReference>
<keyword evidence="5 8" id="KW-0645">Protease</keyword>
<feature type="binding site" evidence="8">
    <location>
        <position position="339"/>
    </location>
    <ligand>
        <name>Mn(2+)</name>
        <dbReference type="ChEBI" id="CHEBI:29035"/>
        <label>1</label>
    </ligand>
</feature>
<reference evidence="11" key="1">
    <citation type="submission" date="2017-04" db="EMBL/GenBank/DDBJ databases">
        <authorList>
            <person name="Varghese N."/>
            <person name="Submissions S."/>
        </authorList>
    </citation>
    <scope>NUCLEOTIDE SEQUENCE [LARGE SCALE GENOMIC DNA]</scope>
    <source>
        <strain evidence="11">DSM 9293</strain>
    </source>
</reference>
<dbReference type="EC" id="3.4.11.10" evidence="8"/>
<keyword evidence="6 8" id="KW-0378">Hydrolase</keyword>
<dbReference type="Proteomes" id="UP000192660">
    <property type="component" value="Unassembled WGS sequence"/>
</dbReference>
<dbReference type="InterPro" id="IPR023042">
    <property type="entry name" value="Peptidase_M17_leu_NH2_pept"/>
</dbReference>
<gene>
    <name evidence="8" type="primary">pepA</name>
    <name evidence="10" type="ORF">SAMN00768000_3212</name>
</gene>
<dbReference type="InterPro" id="IPR011356">
    <property type="entry name" value="Leucine_aapep/pepB"/>
</dbReference>
<dbReference type="EC" id="3.4.11.1" evidence="8"/>
<dbReference type="PANTHER" id="PTHR11963">
    <property type="entry name" value="LEUCINE AMINOPEPTIDASE-RELATED"/>
    <property type="match status" value="1"/>
</dbReference>
<dbReference type="STRING" id="28034.BFX07_06415"/>
<protein>
    <recommendedName>
        <fullName evidence="8">Probable cytosol aminopeptidase</fullName>
        <ecNumber evidence="8">3.4.11.1</ecNumber>
    </recommendedName>
    <alternativeName>
        <fullName evidence="8">Leucine aminopeptidase</fullName>
        <shortName evidence="8">LAP</shortName>
        <ecNumber evidence="8">3.4.11.10</ecNumber>
    </alternativeName>
    <alternativeName>
        <fullName evidence="8">Leucyl aminopeptidase</fullName>
    </alternativeName>
</protein>
<feature type="binding site" evidence="8">
    <location>
        <position position="262"/>
    </location>
    <ligand>
        <name>Mn(2+)</name>
        <dbReference type="ChEBI" id="CHEBI:29035"/>
        <label>2</label>
    </ligand>
</feature>
<proteinExistence type="inferred from homology"/>
<comment type="subcellular location">
    <subcellularLocation>
        <location evidence="8">Cytoplasm</location>
    </subcellularLocation>
</comment>
<evidence type="ECO:0000256" key="3">
    <source>
        <dbReference type="ARBA" id="ARBA00009528"/>
    </source>
</evidence>